<evidence type="ECO:0000256" key="18">
    <source>
        <dbReference type="PROSITE-ProRule" id="PRU10141"/>
    </source>
</evidence>
<dbReference type="PROSITE" id="PS50011">
    <property type="entry name" value="PROTEIN_KINASE_DOM"/>
    <property type="match status" value="1"/>
</dbReference>
<feature type="transmembrane region" description="Helical" evidence="19">
    <location>
        <begin position="447"/>
        <end position="473"/>
    </location>
</feature>
<evidence type="ECO:0000256" key="15">
    <source>
        <dbReference type="ARBA" id="ARBA00047899"/>
    </source>
</evidence>
<keyword evidence="9 17" id="KW-0067">ATP-binding</keyword>
<evidence type="ECO:0000256" key="4">
    <source>
        <dbReference type="ARBA" id="ARBA00022679"/>
    </source>
</evidence>
<reference evidence="23 24" key="1">
    <citation type="journal article" date="2023" name="Hortic Res">
        <title>The complete reference genome for grapevine (Vitis vinifera L.) genetics and breeding.</title>
        <authorList>
            <person name="Shi X."/>
            <person name="Cao S."/>
            <person name="Wang X."/>
            <person name="Huang S."/>
            <person name="Wang Y."/>
            <person name="Liu Z."/>
            <person name="Liu W."/>
            <person name="Leng X."/>
            <person name="Peng Y."/>
            <person name="Wang N."/>
            <person name="Wang Y."/>
            <person name="Ma Z."/>
            <person name="Xu X."/>
            <person name="Zhang F."/>
            <person name="Xue H."/>
            <person name="Zhong H."/>
            <person name="Wang Y."/>
            <person name="Zhang K."/>
            <person name="Velt A."/>
            <person name="Avia K."/>
            <person name="Holtgrawe D."/>
            <person name="Grimplet J."/>
            <person name="Matus J.T."/>
            <person name="Ware D."/>
            <person name="Wu X."/>
            <person name="Wang H."/>
            <person name="Liu C."/>
            <person name="Fang Y."/>
            <person name="Rustenholz C."/>
            <person name="Cheng Z."/>
            <person name="Xiao H."/>
            <person name="Zhou Y."/>
        </authorList>
    </citation>
    <scope>NUCLEOTIDE SEQUENCE [LARGE SCALE GENOMIC DNA]</scope>
    <source>
        <strain evidence="24">cv. Pinot noir / PN40024</strain>
        <tissue evidence="23">Leaf</tissue>
    </source>
</reference>
<evidence type="ECO:0000256" key="20">
    <source>
        <dbReference type="SAM" id="SignalP"/>
    </source>
</evidence>
<gene>
    <name evidence="23" type="ORF">VitviT2T_005877</name>
</gene>
<dbReference type="Gene3D" id="3.30.200.20">
    <property type="entry name" value="Phosphorylase Kinase, domain 1"/>
    <property type="match status" value="1"/>
</dbReference>
<evidence type="ECO:0000256" key="5">
    <source>
        <dbReference type="ARBA" id="ARBA00022692"/>
    </source>
</evidence>
<dbReference type="PANTHER" id="PTHR47976:SF49">
    <property type="entry name" value="RECEPTOR-LIKE SERINE_THREONINE-PROTEIN KINASE"/>
    <property type="match status" value="1"/>
</dbReference>
<dbReference type="PROSITE" id="PS00107">
    <property type="entry name" value="PROTEIN_KINASE_ATP"/>
    <property type="match status" value="1"/>
</dbReference>
<accession>A0ABY9BVZ6</accession>
<evidence type="ECO:0000256" key="9">
    <source>
        <dbReference type="ARBA" id="ARBA00022840"/>
    </source>
</evidence>
<dbReference type="Pfam" id="PF00069">
    <property type="entry name" value="Pkinase"/>
    <property type="match status" value="1"/>
</dbReference>
<keyword evidence="10 19" id="KW-1133">Transmembrane helix</keyword>
<organism evidence="23 24">
    <name type="scientific">Vitis vinifera</name>
    <name type="common">Grape</name>
    <dbReference type="NCBI Taxonomy" id="29760"/>
    <lineage>
        <taxon>Eukaryota</taxon>
        <taxon>Viridiplantae</taxon>
        <taxon>Streptophyta</taxon>
        <taxon>Embryophyta</taxon>
        <taxon>Tracheophyta</taxon>
        <taxon>Spermatophyta</taxon>
        <taxon>Magnoliopsida</taxon>
        <taxon>eudicotyledons</taxon>
        <taxon>Gunneridae</taxon>
        <taxon>Pentapetalae</taxon>
        <taxon>rosids</taxon>
        <taxon>Vitales</taxon>
        <taxon>Vitaceae</taxon>
        <taxon>Viteae</taxon>
        <taxon>Vitis</taxon>
    </lineage>
</organism>
<evidence type="ECO:0000313" key="24">
    <source>
        <dbReference type="Proteomes" id="UP001227230"/>
    </source>
</evidence>
<dbReference type="InterPro" id="IPR017441">
    <property type="entry name" value="Protein_kinase_ATP_BS"/>
</dbReference>
<dbReference type="Gene3D" id="2.90.10.10">
    <property type="entry name" value="Bulb-type lectin domain"/>
    <property type="match status" value="2"/>
</dbReference>
<evidence type="ECO:0000256" key="8">
    <source>
        <dbReference type="ARBA" id="ARBA00022777"/>
    </source>
</evidence>
<evidence type="ECO:0000256" key="6">
    <source>
        <dbReference type="ARBA" id="ARBA00022729"/>
    </source>
</evidence>
<sequence length="792" mass="88087">MASVWFVFFLPLLCVGVRAQPEKAKLISLNSSLSPKYGSPMGWASPSGLFAFGFYPQGSGFSVGIWLVGTDENTVVWTANRDDPPASANAKLYFTEDGKLLLQTEEGSEISITDGSGPAVAASMLDSGSFVLYDQNLSVIWNSFSYPTDTLLGGQNLDSNKKMVSSESRSNHSSGWFFLAMQGDGNLVSYPVNSSGESDDSYWSSGTSSASRLNFYSTQLSLNTEGALYLSSGMSSLIIQTFRNSSNPSKNKTTIYRATFDPDGIFRLYSHRFENNGSSNESIVWSSLSDQCDVKGFCGFNSYCSNPGAKAECHCLPGFAFNNPSEKIRGCSRIFNGDDCSKMNNQLISYNITTLENTGWGDYPYYKKSMKMEECSKFCLDDCNCGAALYRNGSCYKYKLPVRYGRINRNETATALLKGHLQRVKSAYRPPPAPMNTEVKIDGKKTLILVLSLSLGSIAFLCLVIAISSFWVYRHQVWSYRQLSEEVNLGSTEEFTLQSFSYDELEKATDGFREELGRGCYGAVYKGTIERDNKVVAVKRLEKVVEQGEKEFQAEMTAIGQTHHRNLVRLLGFCIEGSKKLLVYEFMRNGSLADLLFNAEKRSIWKVRVRIALELARGILYLHEECESQIVHCDIKPQNILMDDAWTAKISDFGFSKLLMPNQEGIVTGIRGTAGYSAPEWHKNTLISVKADIYSFGVVLLEIVCCRRSIEVKVSTADEIILSSWVYGCLVARELDKLVGDEQVEFKSLERMVKVGLWCVQDDPALRPSMKNVILMLEGTVDIPFPPSPTPL</sequence>
<dbReference type="SMART" id="SM00108">
    <property type="entry name" value="B_lectin"/>
    <property type="match status" value="1"/>
</dbReference>
<dbReference type="SUPFAM" id="SSF56112">
    <property type="entry name" value="Protein kinase-like (PK-like)"/>
    <property type="match status" value="1"/>
</dbReference>
<keyword evidence="3" id="KW-0245">EGF-like domain</keyword>
<feature type="domain" description="Bulb-type lectin" evidence="22">
    <location>
        <begin position="30"/>
        <end position="145"/>
    </location>
</feature>
<dbReference type="InterPro" id="IPR000719">
    <property type="entry name" value="Prot_kinase_dom"/>
</dbReference>
<keyword evidence="7 17" id="KW-0547">Nucleotide-binding</keyword>
<feature type="binding site" evidence="18">
    <location>
        <position position="539"/>
    </location>
    <ligand>
        <name>ATP</name>
        <dbReference type="ChEBI" id="CHEBI:30616"/>
    </ligand>
</feature>
<comment type="catalytic activity">
    <reaction evidence="15 17">
        <text>L-threonyl-[protein] + ATP = O-phospho-L-threonyl-[protein] + ADP + H(+)</text>
        <dbReference type="Rhea" id="RHEA:46608"/>
        <dbReference type="Rhea" id="RHEA-COMP:11060"/>
        <dbReference type="Rhea" id="RHEA-COMP:11605"/>
        <dbReference type="ChEBI" id="CHEBI:15378"/>
        <dbReference type="ChEBI" id="CHEBI:30013"/>
        <dbReference type="ChEBI" id="CHEBI:30616"/>
        <dbReference type="ChEBI" id="CHEBI:61977"/>
        <dbReference type="ChEBI" id="CHEBI:456216"/>
        <dbReference type="EC" id="2.7.11.1"/>
    </reaction>
</comment>
<dbReference type="InterPro" id="IPR011009">
    <property type="entry name" value="Kinase-like_dom_sf"/>
</dbReference>
<dbReference type="PROSITE" id="PS00108">
    <property type="entry name" value="PROTEIN_KINASE_ST"/>
    <property type="match status" value="1"/>
</dbReference>
<dbReference type="PANTHER" id="PTHR47976">
    <property type="entry name" value="G-TYPE LECTIN S-RECEPTOR-LIKE SERINE/THREONINE-PROTEIN KINASE SD2-5"/>
    <property type="match status" value="1"/>
</dbReference>
<feature type="chain" id="PRO_5046762696" description="Receptor-like serine/threonine-protein kinase" evidence="20">
    <location>
        <begin position="20"/>
        <end position="792"/>
    </location>
</feature>
<keyword evidence="14" id="KW-0325">Glycoprotein</keyword>
<evidence type="ECO:0000256" key="7">
    <source>
        <dbReference type="ARBA" id="ARBA00022741"/>
    </source>
</evidence>
<evidence type="ECO:0000256" key="16">
    <source>
        <dbReference type="ARBA" id="ARBA00048679"/>
    </source>
</evidence>
<dbReference type="SUPFAM" id="SSF51110">
    <property type="entry name" value="alpha-D-mannose-specific plant lectins"/>
    <property type="match status" value="2"/>
</dbReference>
<evidence type="ECO:0000256" key="17">
    <source>
        <dbReference type="PIRNR" id="PIRNR000641"/>
    </source>
</evidence>
<dbReference type="Pfam" id="PF00954">
    <property type="entry name" value="S_locus_glycop"/>
    <property type="match status" value="1"/>
</dbReference>
<evidence type="ECO:0000256" key="14">
    <source>
        <dbReference type="ARBA" id="ARBA00023180"/>
    </source>
</evidence>
<name>A0ABY9BVZ6_VITVI</name>
<dbReference type="CDD" id="cd14066">
    <property type="entry name" value="STKc_IRAK"/>
    <property type="match status" value="1"/>
</dbReference>
<dbReference type="PROSITE" id="PS50927">
    <property type="entry name" value="BULB_LECTIN"/>
    <property type="match status" value="2"/>
</dbReference>
<dbReference type="InterPro" id="IPR051343">
    <property type="entry name" value="G-type_lectin_kinases/EP1-like"/>
</dbReference>
<dbReference type="InterPro" id="IPR024171">
    <property type="entry name" value="SRK-like_kinase"/>
</dbReference>
<keyword evidence="4 17" id="KW-0808">Transferase</keyword>
<comment type="catalytic activity">
    <reaction evidence="16 17">
        <text>L-seryl-[protein] + ATP = O-phospho-L-seryl-[protein] + ADP + H(+)</text>
        <dbReference type="Rhea" id="RHEA:17989"/>
        <dbReference type="Rhea" id="RHEA-COMP:9863"/>
        <dbReference type="Rhea" id="RHEA-COMP:11604"/>
        <dbReference type="ChEBI" id="CHEBI:15378"/>
        <dbReference type="ChEBI" id="CHEBI:29999"/>
        <dbReference type="ChEBI" id="CHEBI:30616"/>
        <dbReference type="ChEBI" id="CHEBI:83421"/>
        <dbReference type="ChEBI" id="CHEBI:456216"/>
        <dbReference type="EC" id="2.7.11.1"/>
    </reaction>
</comment>
<evidence type="ECO:0000256" key="3">
    <source>
        <dbReference type="ARBA" id="ARBA00022536"/>
    </source>
</evidence>
<evidence type="ECO:0000256" key="13">
    <source>
        <dbReference type="ARBA" id="ARBA00023170"/>
    </source>
</evidence>
<keyword evidence="5 19" id="KW-0812">Transmembrane</keyword>
<feature type="domain" description="Protein kinase" evidence="21">
    <location>
        <begin position="510"/>
        <end position="786"/>
    </location>
</feature>
<comment type="similarity">
    <text evidence="17">Belongs to the protein kinase superfamily. Ser/Thr protein kinase family.</text>
</comment>
<evidence type="ECO:0000256" key="1">
    <source>
        <dbReference type="ARBA" id="ARBA00004167"/>
    </source>
</evidence>
<evidence type="ECO:0000259" key="22">
    <source>
        <dbReference type="PROSITE" id="PS50927"/>
    </source>
</evidence>
<evidence type="ECO:0000256" key="2">
    <source>
        <dbReference type="ARBA" id="ARBA00022527"/>
    </source>
</evidence>
<evidence type="ECO:0000256" key="10">
    <source>
        <dbReference type="ARBA" id="ARBA00022989"/>
    </source>
</evidence>
<feature type="domain" description="Bulb-type lectin" evidence="22">
    <location>
        <begin position="148"/>
        <end position="281"/>
    </location>
</feature>
<evidence type="ECO:0000256" key="11">
    <source>
        <dbReference type="ARBA" id="ARBA00023136"/>
    </source>
</evidence>
<evidence type="ECO:0000256" key="12">
    <source>
        <dbReference type="ARBA" id="ARBA00023157"/>
    </source>
</evidence>
<dbReference type="Gene3D" id="1.10.510.10">
    <property type="entry name" value="Transferase(Phosphotransferase) domain 1"/>
    <property type="match status" value="1"/>
</dbReference>
<keyword evidence="8 17" id="KW-0418">Kinase</keyword>
<dbReference type="InterPro" id="IPR008271">
    <property type="entry name" value="Ser/Thr_kinase_AS"/>
</dbReference>
<keyword evidence="2 17" id="KW-0723">Serine/threonine-protein kinase</keyword>
<keyword evidence="6 20" id="KW-0732">Signal</keyword>
<dbReference type="PIRSF" id="PIRSF000641">
    <property type="entry name" value="SRK"/>
    <property type="match status" value="1"/>
</dbReference>
<dbReference type="SMART" id="SM00220">
    <property type="entry name" value="S_TKc"/>
    <property type="match status" value="1"/>
</dbReference>
<feature type="signal peptide" evidence="20">
    <location>
        <begin position="1"/>
        <end position="19"/>
    </location>
</feature>
<keyword evidence="24" id="KW-1185">Reference proteome</keyword>
<comment type="subcellular location">
    <subcellularLocation>
        <location evidence="1">Membrane</location>
        <topology evidence="1">Single-pass membrane protein</topology>
    </subcellularLocation>
</comment>
<keyword evidence="11 19" id="KW-0472">Membrane</keyword>
<dbReference type="InterPro" id="IPR001480">
    <property type="entry name" value="Bulb-type_lectin_dom"/>
</dbReference>
<keyword evidence="12" id="KW-1015">Disulfide bond</keyword>
<proteinExistence type="inferred from homology"/>
<dbReference type="InterPro" id="IPR000858">
    <property type="entry name" value="S_locus_glycoprot_dom"/>
</dbReference>
<dbReference type="Proteomes" id="UP001227230">
    <property type="component" value="Chromosome 4"/>
</dbReference>
<evidence type="ECO:0000256" key="19">
    <source>
        <dbReference type="SAM" id="Phobius"/>
    </source>
</evidence>
<dbReference type="InterPro" id="IPR036426">
    <property type="entry name" value="Bulb-type_lectin_dom_sf"/>
</dbReference>
<keyword evidence="13" id="KW-0675">Receptor</keyword>
<evidence type="ECO:0000259" key="21">
    <source>
        <dbReference type="PROSITE" id="PS50011"/>
    </source>
</evidence>
<evidence type="ECO:0000313" key="23">
    <source>
        <dbReference type="EMBL" id="WJZ86420.1"/>
    </source>
</evidence>
<dbReference type="EC" id="2.7.11.1" evidence="17"/>
<dbReference type="Pfam" id="PF01453">
    <property type="entry name" value="B_lectin"/>
    <property type="match status" value="1"/>
</dbReference>
<dbReference type="EMBL" id="CP126651">
    <property type="protein sequence ID" value="WJZ86420.1"/>
    <property type="molecule type" value="Genomic_DNA"/>
</dbReference>
<protein>
    <recommendedName>
        <fullName evidence="17">Receptor-like serine/threonine-protein kinase</fullName>
        <ecNumber evidence="17">2.7.11.1</ecNumber>
    </recommendedName>
</protein>